<dbReference type="PANTHER" id="PTHR43829">
    <property type="entry name" value="AQUAPORIN OR AQUAGLYCEROPORIN RELATED"/>
    <property type="match status" value="1"/>
</dbReference>
<proteinExistence type="predicted"/>
<dbReference type="VEuPathDB" id="FungiDB:UMAG_03129"/>
<evidence type="ECO:0000256" key="4">
    <source>
        <dbReference type="ARBA" id="ARBA00022737"/>
    </source>
</evidence>
<evidence type="ECO:0000256" key="1">
    <source>
        <dbReference type="ARBA" id="ARBA00004141"/>
    </source>
</evidence>
<dbReference type="GO" id="GO:0005886">
    <property type="term" value="C:plasma membrane"/>
    <property type="evidence" value="ECO:0000318"/>
    <property type="project" value="GO_Central"/>
</dbReference>
<dbReference type="EMBL" id="CM003147">
    <property type="protein sequence ID" value="KIS68555.1"/>
    <property type="molecule type" value="Genomic_DNA"/>
</dbReference>
<feature type="region of interest" description="Disordered" evidence="8">
    <location>
        <begin position="122"/>
        <end position="149"/>
    </location>
</feature>
<gene>
    <name evidence="9" type="ORF">UMAG_03129</name>
</gene>
<dbReference type="eggNOG" id="KOG0224">
    <property type="taxonomic scope" value="Eukaryota"/>
</dbReference>
<keyword evidence="6" id="KW-0472">Membrane</keyword>
<organism evidence="9 10">
    <name type="scientific">Mycosarcoma maydis</name>
    <name type="common">Corn smut fungus</name>
    <name type="synonym">Ustilago maydis</name>
    <dbReference type="NCBI Taxonomy" id="5270"/>
    <lineage>
        <taxon>Eukaryota</taxon>
        <taxon>Fungi</taxon>
        <taxon>Dikarya</taxon>
        <taxon>Basidiomycota</taxon>
        <taxon>Ustilaginomycotina</taxon>
        <taxon>Ustilaginomycetes</taxon>
        <taxon>Ustilaginales</taxon>
        <taxon>Ustilaginaceae</taxon>
        <taxon>Mycosarcoma</taxon>
    </lineage>
</organism>
<evidence type="ECO:0000256" key="8">
    <source>
        <dbReference type="SAM" id="MobiDB-lite"/>
    </source>
</evidence>
<dbReference type="AlphaFoldDB" id="A0A0D1E1X6"/>
<dbReference type="Gene3D" id="1.20.1080.10">
    <property type="entry name" value="Glycerol uptake facilitator protein"/>
    <property type="match status" value="1"/>
</dbReference>
<protein>
    <submittedName>
        <fullName evidence="9">Uncharacterized protein</fullName>
    </submittedName>
</protein>
<feature type="region of interest" description="Disordered" evidence="8">
    <location>
        <begin position="95"/>
        <end position="114"/>
    </location>
</feature>
<dbReference type="Proteomes" id="UP000000561">
    <property type="component" value="Chromosome 8"/>
</dbReference>
<name>A0A0D1E1X6_MYCMD</name>
<accession>A0A0D1E1X6</accession>
<dbReference type="InterPro" id="IPR023271">
    <property type="entry name" value="Aquaporin-like"/>
</dbReference>
<feature type="compositionally biased region" description="Low complexity" evidence="8">
    <location>
        <begin position="140"/>
        <end position="149"/>
    </location>
</feature>
<keyword evidence="5" id="KW-1133">Transmembrane helix</keyword>
<dbReference type="SUPFAM" id="SSF81338">
    <property type="entry name" value="Aquaporin-like"/>
    <property type="match status" value="1"/>
</dbReference>
<dbReference type="KEGG" id="uma:UMAG_03129"/>
<feature type="compositionally biased region" description="Polar residues" evidence="8">
    <location>
        <begin position="302"/>
        <end position="314"/>
    </location>
</feature>
<evidence type="ECO:0000313" key="10">
    <source>
        <dbReference type="Proteomes" id="UP000000561"/>
    </source>
</evidence>
<dbReference type="PANTHER" id="PTHR43829:SF9">
    <property type="entry name" value="AQUAPORIN-9"/>
    <property type="match status" value="1"/>
</dbReference>
<dbReference type="GO" id="GO:0015793">
    <property type="term" value="P:glycerol transmembrane transport"/>
    <property type="evidence" value="ECO:0000318"/>
    <property type="project" value="GO_Central"/>
</dbReference>
<dbReference type="GO" id="GO:0015254">
    <property type="term" value="F:glycerol channel activity"/>
    <property type="evidence" value="ECO:0000318"/>
    <property type="project" value="GO_Central"/>
</dbReference>
<evidence type="ECO:0000256" key="5">
    <source>
        <dbReference type="ARBA" id="ARBA00022989"/>
    </source>
</evidence>
<evidence type="ECO:0000256" key="6">
    <source>
        <dbReference type="ARBA" id="ARBA00023136"/>
    </source>
</evidence>
<reference evidence="9 10" key="1">
    <citation type="journal article" date="2006" name="Nature">
        <title>Insights from the genome of the biotrophic fungal plant pathogen Ustilago maydis.</title>
        <authorList>
            <person name="Kamper J."/>
            <person name="Kahmann R."/>
            <person name="Bolker M."/>
            <person name="Ma L.J."/>
            <person name="Brefort T."/>
            <person name="Saville B.J."/>
            <person name="Banuett F."/>
            <person name="Kronstad J.W."/>
            <person name="Gold S.E."/>
            <person name="Muller O."/>
            <person name="Perlin M.H."/>
            <person name="Wosten H.A."/>
            <person name="de Vries R."/>
            <person name="Ruiz-Herrera J."/>
            <person name="Reynaga-Pena C.G."/>
            <person name="Snetselaar K."/>
            <person name="McCann M."/>
            <person name="Perez-Martin J."/>
            <person name="Feldbrugge M."/>
            <person name="Basse C.W."/>
            <person name="Steinberg G."/>
            <person name="Ibeas J.I."/>
            <person name="Holloman W."/>
            <person name="Guzman P."/>
            <person name="Farman M."/>
            <person name="Stajich J.E."/>
            <person name="Sentandreu R."/>
            <person name="Gonzalez-Prieto J.M."/>
            <person name="Kennell J.C."/>
            <person name="Molina L."/>
            <person name="Schirawski J."/>
            <person name="Mendoza-Mendoza A."/>
            <person name="Greilinger D."/>
            <person name="Munch K."/>
            <person name="Rossel N."/>
            <person name="Scherer M."/>
            <person name="Vranes M."/>
            <person name="Ladendorf O."/>
            <person name="Vincon V."/>
            <person name="Fuchs U."/>
            <person name="Sandrock B."/>
            <person name="Meng S."/>
            <person name="Ho E.C."/>
            <person name="Cahill M.J."/>
            <person name="Boyce K.J."/>
            <person name="Klose J."/>
            <person name="Klosterman S.J."/>
            <person name="Deelstra H.J."/>
            <person name="Ortiz-Castellanos L."/>
            <person name="Li W."/>
            <person name="Sanchez-Alonso P."/>
            <person name="Schreier P.H."/>
            <person name="Hauser-Hahn I."/>
            <person name="Vaupel M."/>
            <person name="Koopmann E."/>
            <person name="Friedrich G."/>
            <person name="Voss H."/>
            <person name="Schluter T."/>
            <person name="Margolis J."/>
            <person name="Platt D."/>
            <person name="Swimmer C."/>
            <person name="Gnirke A."/>
            <person name="Chen F."/>
            <person name="Vysotskaia V."/>
            <person name="Mannhaupt G."/>
            <person name="Guldener U."/>
            <person name="Munsterkotter M."/>
            <person name="Haase D."/>
            <person name="Oesterheld M."/>
            <person name="Mewes H.W."/>
            <person name="Mauceli E.W."/>
            <person name="DeCaprio D."/>
            <person name="Wade C.M."/>
            <person name="Butler J."/>
            <person name="Young S."/>
            <person name="Jaffe D.B."/>
            <person name="Calvo S."/>
            <person name="Nusbaum C."/>
            <person name="Galagan J."/>
            <person name="Birren B.W."/>
        </authorList>
    </citation>
    <scope>NUCLEOTIDE SEQUENCE [LARGE SCALE GENOMIC DNA]</scope>
    <source>
        <strain evidence="10">DSM 14603 / FGSC 9021 / UM521</strain>
    </source>
</reference>
<dbReference type="STRING" id="237631.A0A0D1E1X6"/>
<feature type="region of interest" description="Disordered" evidence="8">
    <location>
        <begin position="289"/>
        <end position="331"/>
    </location>
</feature>
<evidence type="ECO:0000256" key="7">
    <source>
        <dbReference type="ARBA" id="ARBA00034651"/>
    </source>
</evidence>
<evidence type="ECO:0000256" key="3">
    <source>
        <dbReference type="ARBA" id="ARBA00022692"/>
    </source>
</evidence>
<keyword evidence="4" id="KW-0677">Repeat</keyword>
<evidence type="ECO:0000313" key="9">
    <source>
        <dbReference type="EMBL" id="KIS68555.1"/>
    </source>
</evidence>
<dbReference type="RefSeq" id="XP_011389597.1">
    <property type="nucleotide sequence ID" value="XM_011391295.1"/>
</dbReference>
<comment type="catalytic activity">
    <reaction evidence="7">
        <text>H2O(in) = H2O(out)</text>
        <dbReference type="Rhea" id="RHEA:29667"/>
        <dbReference type="ChEBI" id="CHEBI:15377"/>
    </reaction>
</comment>
<keyword evidence="2" id="KW-0813">Transport</keyword>
<feature type="compositionally biased region" description="Polar residues" evidence="8">
    <location>
        <begin position="129"/>
        <end position="139"/>
    </location>
</feature>
<evidence type="ECO:0000256" key="2">
    <source>
        <dbReference type="ARBA" id="ARBA00022448"/>
    </source>
</evidence>
<sequence>MQRPWALDNAVANMSDDWLRIDSEDGAIVAADGSPIGSTCDAWFASESSLRAVAASVLPHPTSTPRQAVRAYHSITSVELTCKRAVESQQHIGASTPIADAQARHQATSSRKAAQLYECPPEPAVRVQSRPQLELSDSSPTAETARAPRTASNIQAGALDQHDRASLVDVSPTPSKHMKSWSMPFLPPQRFYVLFSNACVQRKHQVPTWRIARQASKLDILDCPVLTLFHAVALQVDRRLTYESASRVRLAIVRATSRKSVGTQADAWNKVRHSTRCNNCERKERGAMQALIGRKPNKDHFNSTARGLSESQRSSARRDKLQEVHGSQAACHRTRNVAMRTRTANWSTQDERSNSSRDGYHYEIKKELDVVQGDDDEQWLGEQGWLADESLTPHHLGRTRYHTHEFLAKLPSCWQRCCSSQSISKPELGMGVGSGLDDLSEWSQVPVYWRAQLLGSILGAAITYAIYLAAIDQHQGDRNIRTVSGEHIRVWLSVRIWNRGDGDEHLDGDGKVHAPPSDGLSELVLGLVVVRIGMSLAWPTSYAISPELGSGTATFSIHVGWGRELCTHNACWWLYRSQAATGTHCWALCCMI</sequence>
<dbReference type="GO" id="GO:0006833">
    <property type="term" value="P:water transport"/>
    <property type="evidence" value="ECO:0000318"/>
    <property type="project" value="GO_Central"/>
</dbReference>
<dbReference type="GO" id="GO:0015250">
    <property type="term" value="F:water channel activity"/>
    <property type="evidence" value="ECO:0000318"/>
    <property type="project" value="GO_Central"/>
</dbReference>
<dbReference type="GeneID" id="23563686"/>
<keyword evidence="3" id="KW-0812">Transmembrane</keyword>
<dbReference type="InParanoid" id="A0A0D1E1X6"/>
<comment type="subcellular location">
    <subcellularLocation>
        <location evidence="1">Membrane</location>
        <topology evidence="1">Multi-pass membrane protein</topology>
    </subcellularLocation>
</comment>
<keyword evidence="10" id="KW-1185">Reference proteome</keyword>
<dbReference type="InterPro" id="IPR050363">
    <property type="entry name" value="MIP/Aquaporin"/>
</dbReference>